<sequence length="322" mass="34416">MAHLDLFEGTYQEWETPEGFDIRTQFTLELDGTLIFQDGDTHLTLRNIEEFNINGYLVTYGSIVGRLFERPDDYVDLRFHGTLYGAGPGNDRVVGTEMNETIYGGIGNDTLLGRTGFDELHGGDGDDYIHGSDPASDPTSDLRDVIYAGDGNDTVYGGYGNDLIYGMDGDDVIAGGFGADELIGQNGNDVITGSAYSDLIFGNAGDDFVNGGFGHDRINGGSGADKFFHVGASGHGSDWVQDYNAAEGDVLLFGIGSATRDQFQVNFNHTANAAGERAGDEAVQEAFVIYRPTGQILWALVDGAGQSAINLQIGGDVFDLLA</sequence>
<name>A0A6B2NV32_9RHOB</name>
<keyword evidence="2" id="KW-0964">Secreted</keyword>
<comment type="subcellular location">
    <subcellularLocation>
        <location evidence="1">Secreted</location>
    </subcellularLocation>
</comment>
<reference evidence="3" key="1">
    <citation type="submission" date="2020-02" db="EMBL/GenBank/DDBJ databases">
        <title>Delineation of the pyrene-degrading pathway in Roseobacter clade bacteria by genomic analysis.</title>
        <authorList>
            <person name="Zhou H."/>
            <person name="Wang H."/>
        </authorList>
    </citation>
    <scope>NUCLEOTIDE SEQUENCE</scope>
    <source>
        <strain evidence="3">PrR005</strain>
    </source>
</reference>
<dbReference type="PANTHER" id="PTHR38340:SF1">
    <property type="entry name" value="S-LAYER PROTEIN"/>
    <property type="match status" value="1"/>
</dbReference>
<organism evidence="3">
    <name type="scientific">Ruegeria sp. PrR005</name>
    <dbReference type="NCBI Taxonomy" id="2706882"/>
    <lineage>
        <taxon>Bacteria</taxon>
        <taxon>Pseudomonadati</taxon>
        <taxon>Pseudomonadota</taxon>
        <taxon>Alphaproteobacteria</taxon>
        <taxon>Rhodobacterales</taxon>
        <taxon>Roseobacteraceae</taxon>
        <taxon>Ruegeria</taxon>
    </lineage>
</organism>
<dbReference type="PROSITE" id="PS00330">
    <property type="entry name" value="HEMOLYSIN_CALCIUM"/>
    <property type="match status" value="1"/>
</dbReference>
<dbReference type="PRINTS" id="PR00313">
    <property type="entry name" value="CABNDNGRPT"/>
</dbReference>
<protein>
    <submittedName>
        <fullName evidence="3">Calcium-binding protein</fullName>
    </submittedName>
</protein>
<gene>
    <name evidence="3" type="ORF">G0P99_12375</name>
</gene>
<dbReference type="GO" id="GO:0005509">
    <property type="term" value="F:calcium ion binding"/>
    <property type="evidence" value="ECO:0007669"/>
    <property type="project" value="InterPro"/>
</dbReference>
<dbReference type="SUPFAM" id="SSF51120">
    <property type="entry name" value="beta-Roll"/>
    <property type="match status" value="2"/>
</dbReference>
<dbReference type="GO" id="GO:0005576">
    <property type="term" value="C:extracellular region"/>
    <property type="evidence" value="ECO:0007669"/>
    <property type="project" value="UniProtKB-SubCell"/>
</dbReference>
<evidence type="ECO:0000256" key="1">
    <source>
        <dbReference type="ARBA" id="ARBA00004613"/>
    </source>
</evidence>
<evidence type="ECO:0000313" key="3">
    <source>
        <dbReference type="EMBL" id="NDW45755.1"/>
    </source>
</evidence>
<proteinExistence type="predicted"/>
<comment type="caution">
    <text evidence="3">The sequence shown here is derived from an EMBL/GenBank/DDBJ whole genome shotgun (WGS) entry which is preliminary data.</text>
</comment>
<accession>A0A6B2NV32</accession>
<evidence type="ECO:0000256" key="2">
    <source>
        <dbReference type="ARBA" id="ARBA00022525"/>
    </source>
</evidence>
<dbReference type="InterPro" id="IPR011049">
    <property type="entry name" value="Serralysin-like_metalloprot_C"/>
</dbReference>
<dbReference type="InterPro" id="IPR018511">
    <property type="entry name" value="Hemolysin-typ_Ca-bd_CS"/>
</dbReference>
<dbReference type="Pfam" id="PF00353">
    <property type="entry name" value="HemolysinCabind"/>
    <property type="match status" value="3"/>
</dbReference>
<dbReference type="AlphaFoldDB" id="A0A6B2NV32"/>
<dbReference type="InterPro" id="IPR050557">
    <property type="entry name" value="RTX_toxin/Mannuronan_C5-epim"/>
</dbReference>
<dbReference type="PANTHER" id="PTHR38340">
    <property type="entry name" value="S-LAYER PROTEIN"/>
    <property type="match status" value="1"/>
</dbReference>
<dbReference type="InterPro" id="IPR001343">
    <property type="entry name" value="Hemolysn_Ca-bd"/>
</dbReference>
<dbReference type="EMBL" id="JAAGOX010000021">
    <property type="protein sequence ID" value="NDW45755.1"/>
    <property type="molecule type" value="Genomic_DNA"/>
</dbReference>
<dbReference type="Gene3D" id="2.150.10.10">
    <property type="entry name" value="Serralysin-like metalloprotease, C-terminal"/>
    <property type="match status" value="3"/>
</dbReference>